<dbReference type="InterPro" id="IPR057634">
    <property type="entry name" value="PAH_ZNF598/HEL2"/>
</dbReference>
<keyword evidence="6" id="KW-0597">Phosphoprotein</keyword>
<evidence type="ECO:0000256" key="8">
    <source>
        <dbReference type="ARBA" id="ARBA00022723"/>
    </source>
</evidence>
<dbReference type="InterPro" id="IPR013083">
    <property type="entry name" value="Znf_RING/FYVE/PHD"/>
</dbReference>
<evidence type="ECO:0000256" key="2">
    <source>
        <dbReference type="ARBA" id="ARBA00004496"/>
    </source>
</evidence>
<reference evidence="15" key="1">
    <citation type="journal article" date="2021" name="Open Biol.">
        <title>Shared evolutionary footprints suggest mitochondrial oxidative damage underlies multiple complex I losses in fungi.</title>
        <authorList>
            <person name="Schikora-Tamarit M.A."/>
            <person name="Marcet-Houben M."/>
            <person name="Nosek J."/>
            <person name="Gabaldon T."/>
        </authorList>
    </citation>
    <scope>NUCLEOTIDE SEQUENCE</scope>
    <source>
        <strain evidence="15">CBS6341</strain>
    </source>
</reference>
<protein>
    <recommendedName>
        <fullName evidence="4">RING-type E3 ubiquitin transferase</fullName>
        <ecNumber evidence="4">2.3.2.27</ecNumber>
    </recommendedName>
</protein>
<feature type="compositionally biased region" description="Low complexity" evidence="13">
    <location>
        <begin position="324"/>
        <end position="335"/>
    </location>
</feature>
<accession>A0A9P8PHQ7</accession>
<evidence type="ECO:0000256" key="3">
    <source>
        <dbReference type="ARBA" id="ARBA00004906"/>
    </source>
</evidence>
<dbReference type="InterPro" id="IPR044288">
    <property type="entry name" value="ZNF598/HEL2"/>
</dbReference>
<comment type="caution">
    <text evidence="15">The sequence shown here is derived from an EMBL/GenBank/DDBJ whole genome shotgun (WGS) entry which is preliminary data.</text>
</comment>
<keyword evidence="8" id="KW-0479">Metal-binding</keyword>
<dbReference type="EMBL" id="JAEUBF010001277">
    <property type="protein sequence ID" value="KAH3671459.1"/>
    <property type="molecule type" value="Genomic_DNA"/>
</dbReference>
<dbReference type="Proteomes" id="UP000769528">
    <property type="component" value="Unassembled WGS sequence"/>
</dbReference>
<feature type="region of interest" description="Disordered" evidence="13">
    <location>
        <begin position="1"/>
        <end position="35"/>
    </location>
</feature>
<name>A0A9P8PHQ7_9ASCO</name>
<evidence type="ECO:0000259" key="14">
    <source>
        <dbReference type="PROSITE" id="PS50089"/>
    </source>
</evidence>
<reference evidence="15" key="2">
    <citation type="submission" date="2021-01" db="EMBL/GenBank/DDBJ databases">
        <authorList>
            <person name="Schikora-Tamarit M.A."/>
        </authorList>
    </citation>
    <scope>NUCLEOTIDE SEQUENCE</scope>
    <source>
        <strain evidence="15">CBS6341</strain>
    </source>
</reference>
<organism evidence="15 16">
    <name type="scientific">Wickerhamomyces mucosus</name>
    <dbReference type="NCBI Taxonomy" id="1378264"/>
    <lineage>
        <taxon>Eukaryota</taxon>
        <taxon>Fungi</taxon>
        <taxon>Dikarya</taxon>
        <taxon>Ascomycota</taxon>
        <taxon>Saccharomycotina</taxon>
        <taxon>Saccharomycetes</taxon>
        <taxon>Phaffomycetales</taxon>
        <taxon>Wickerhamomycetaceae</taxon>
        <taxon>Wickerhamomyces</taxon>
    </lineage>
</organism>
<proteinExistence type="inferred from homology"/>
<evidence type="ECO:0000256" key="12">
    <source>
        <dbReference type="PROSITE-ProRule" id="PRU00175"/>
    </source>
</evidence>
<feature type="compositionally biased region" description="Low complexity" evidence="13">
    <location>
        <begin position="25"/>
        <end position="34"/>
    </location>
</feature>
<keyword evidence="5" id="KW-0963">Cytoplasm</keyword>
<feature type="compositionally biased region" description="Polar residues" evidence="13">
    <location>
        <begin position="1"/>
        <end position="13"/>
    </location>
</feature>
<dbReference type="InterPro" id="IPR013087">
    <property type="entry name" value="Znf_C2H2_type"/>
</dbReference>
<feature type="region of interest" description="Disordered" evidence="13">
    <location>
        <begin position="570"/>
        <end position="614"/>
    </location>
</feature>
<comment type="pathway">
    <text evidence="3">Protein modification; protein ubiquitination.</text>
</comment>
<comment type="subcellular location">
    <subcellularLocation>
        <location evidence="2">Cytoplasm</location>
    </subcellularLocation>
</comment>
<dbReference type="Gene3D" id="3.30.40.10">
    <property type="entry name" value="Zinc/RING finger domain, C3HC4 (zinc finger)"/>
    <property type="match status" value="1"/>
</dbReference>
<feature type="region of interest" description="Disordered" evidence="13">
    <location>
        <begin position="317"/>
        <end position="345"/>
    </location>
</feature>
<keyword evidence="10" id="KW-0862">Zinc</keyword>
<dbReference type="AlphaFoldDB" id="A0A9P8PHQ7"/>
<dbReference type="GO" id="GO:0016567">
    <property type="term" value="P:protein ubiquitination"/>
    <property type="evidence" value="ECO:0007669"/>
    <property type="project" value="TreeGrafter"/>
</dbReference>
<keyword evidence="9 12" id="KW-0863">Zinc-finger</keyword>
<dbReference type="PROSITE" id="PS50089">
    <property type="entry name" value="ZF_RING_2"/>
    <property type="match status" value="1"/>
</dbReference>
<evidence type="ECO:0000256" key="10">
    <source>
        <dbReference type="ARBA" id="ARBA00022833"/>
    </source>
</evidence>
<feature type="compositionally biased region" description="Polar residues" evidence="13">
    <location>
        <begin position="585"/>
        <end position="595"/>
    </location>
</feature>
<dbReference type="SMART" id="SM00355">
    <property type="entry name" value="ZnF_C2H2"/>
    <property type="match status" value="5"/>
</dbReference>
<evidence type="ECO:0000256" key="4">
    <source>
        <dbReference type="ARBA" id="ARBA00012483"/>
    </source>
</evidence>
<evidence type="ECO:0000256" key="6">
    <source>
        <dbReference type="ARBA" id="ARBA00022553"/>
    </source>
</evidence>
<evidence type="ECO:0000256" key="13">
    <source>
        <dbReference type="SAM" id="MobiDB-lite"/>
    </source>
</evidence>
<dbReference type="GO" id="GO:0043022">
    <property type="term" value="F:ribosome binding"/>
    <property type="evidence" value="ECO:0007669"/>
    <property type="project" value="TreeGrafter"/>
</dbReference>
<dbReference type="InterPro" id="IPR056437">
    <property type="entry name" value="Znf-C2H2_ZNF598/HEL2"/>
</dbReference>
<dbReference type="GO" id="GO:0005737">
    <property type="term" value="C:cytoplasm"/>
    <property type="evidence" value="ECO:0007669"/>
    <property type="project" value="UniProtKB-SubCell"/>
</dbReference>
<dbReference type="InterPro" id="IPR001841">
    <property type="entry name" value="Znf_RING"/>
</dbReference>
<evidence type="ECO:0000256" key="9">
    <source>
        <dbReference type="ARBA" id="ARBA00022771"/>
    </source>
</evidence>
<sequence length="614" mass="69976">MSSRIRNNPTQRGSQQSSKPRKSSAKSSQQTAQSWKRTFVIETPDIEDENIDLCDICAEPIHISAISQCNHKTCHKCTLRQRALYEKKNCLICRTENATVIFTEESSKEFQDFKPSSFISKRDKKYGLEFTSEHGFEQTVGLLIYKCRECSYIANDYKEFNEHVKSSHDEQICIICASHKKEFPALIKVYTHKELQTHLIRGDEKGFDGHPSCKFCKNKRFYSIDELNAHLKRNHEKCHVCDQIDPSNPQYFKDYDSLEEHFRTDHYICNVQSCLDKKFVVFADELDLQAHMIAEHGGIYGGNNVIGASSNRFRSQLSTFPQHNNNNRASNGNASVTSLEQPDSLETKRKRLEERARHYLNYSASDFKIFLELNKSFKFGKITSQELERSFSDLFRNPESDIYLLIYEMAKIFPKQSPQRAELLSIYEKNERVSKHEDDFPALPGSSSESNGAFGAWNSTKAKKAAQKKKIAEDFPALPNAHISSSYTPVKTTVRYKSLYQPVPKSDIRVNQSTQPNYIPTYLSNRVSSSVTNSPQIKPPKINDAEFPALPQATPKRVIPRVNPIPVGNGAWDITSSTSSDSSTPPNGMDNTMPNIINKKGKKKKQILFQMGGR</sequence>
<evidence type="ECO:0000256" key="1">
    <source>
        <dbReference type="ARBA" id="ARBA00000900"/>
    </source>
</evidence>
<dbReference type="GO" id="GO:0072344">
    <property type="term" value="P:rescue of stalled ribosome"/>
    <property type="evidence" value="ECO:0007669"/>
    <property type="project" value="InterPro"/>
</dbReference>
<dbReference type="PANTHER" id="PTHR22938">
    <property type="entry name" value="ZINC FINGER PROTEIN 598"/>
    <property type="match status" value="1"/>
</dbReference>
<dbReference type="PANTHER" id="PTHR22938:SF0">
    <property type="entry name" value="E3 UBIQUITIN-PROTEIN LIGASE ZNF598"/>
    <property type="match status" value="1"/>
</dbReference>
<evidence type="ECO:0000313" key="16">
    <source>
        <dbReference type="Proteomes" id="UP000769528"/>
    </source>
</evidence>
<evidence type="ECO:0000313" key="15">
    <source>
        <dbReference type="EMBL" id="KAH3671459.1"/>
    </source>
</evidence>
<dbReference type="InterPro" id="IPR041888">
    <property type="entry name" value="RING-HC_ZNF598/HEL2"/>
</dbReference>
<dbReference type="Pfam" id="PF23202">
    <property type="entry name" value="PAH_ZNF598"/>
    <property type="match status" value="1"/>
</dbReference>
<dbReference type="EC" id="2.3.2.27" evidence="4"/>
<dbReference type="Pfam" id="PF23230">
    <property type="entry name" value="zf-C2H2_13"/>
    <property type="match status" value="1"/>
</dbReference>
<evidence type="ECO:0000256" key="5">
    <source>
        <dbReference type="ARBA" id="ARBA00022490"/>
    </source>
</evidence>
<dbReference type="CDD" id="cd16615">
    <property type="entry name" value="RING-HC_ZNF598"/>
    <property type="match status" value="1"/>
</dbReference>
<dbReference type="OrthoDB" id="3838338at2759"/>
<feature type="compositionally biased region" description="Low complexity" evidence="13">
    <location>
        <begin position="575"/>
        <end position="584"/>
    </location>
</feature>
<comment type="similarity">
    <text evidence="11">Belongs to the ZNF598/HEL2 family.</text>
</comment>
<dbReference type="GO" id="GO:0061630">
    <property type="term" value="F:ubiquitin protein ligase activity"/>
    <property type="evidence" value="ECO:0007669"/>
    <property type="project" value="UniProtKB-EC"/>
</dbReference>
<evidence type="ECO:0000256" key="11">
    <source>
        <dbReference type="ARBA" id="ARBA00035113"/>
    </source>
</evidence>
<feature type="domain" description="RING-type" evidence="14">
    <location>
        <begin position="54"/>
        <end position="94"/>
    </location>
</feature>
<feature type="region of interest" description="Disordered" evidence="13">
    <location>
        <begin position="435"/>
        <end position="454"/>
    </location>
</feature>
<gene>
    <name evidence="15" type="ORF">WICMUC_004591</name>
</gene>
<keyword evidence="7" id="KW-0808">Transferase</keyword>
<dbReference type="SUPFAM" id="SSF57850">
    <property type="entry name" value="RING/U-box"/>
    <property type="match status" value="1"/>
</dbReference>
<evidence type="ECO:0000256" key="7">
    <source>
        <dbReference type="ARBA" id="ARBA00022679"/>
    </source>
</evidence>
<comment type="catalytic activity">
    <reaction evidence="1">
        <text>S-ubiquitinyl-[E2 ubiquitin-conjugating enzyme]-L-cysteine + [acceptor protein]-L-lysine = [E2 ubiquitin-conjugating enzyme]-L-cysteine + N(6)-ubiquitinyl-[acceptor protein]-L-lysine.</text>
        <dbReference type="EC" id="2.3.2.27"/>
    </reaction>
</comment>
<dbReference type="GO" id="GO:0008270">
    <property type="term" value="F:zinc ion binding"/>
    <property type="evidence" value="ECO:0007669"/>
    <property type="project" value="UniProtKB-KW"/>
</dbReference>
<dbReference type="Pfam" id="PF25447">
    <property type="entry name" value="RING_ZNF598"/>
    <property type="match status" value="1"/>
</dbReference>
<keyword evidence="16" id="KW-1185">Reference proteome</keyword>